<gene>
    <name evidence="3" type="ORF">L248_1385</name>
</gene>
<organism evidence="3 4">
    <name type="scientific">Schleiferilactobacillus shenzhenensis LY-73</name>
    <dbReference type="NCBI Taxonomy" id="1231336"/>
    <lineage>
        <taxon>Bacteria</taxon>
        <taxon>Bacillati</taxon>
        <taxon>Bacillota</taxon>
        <taxon>Bacilli</taxon>
        <taxon>Lactobacillales</taxon>
        <taxon>Lactobacillaceae</taxon>
        <taxon>Schleiferilactobacillus</taxon>
    </lineage>
</organism>
<dbReference type="AlphaFoldDB" id="U4TWT7"/>
<dbReference type="EMBL" id="KI271583">
    <property type="protein sequence ID" value="ERL66293.1"/>
    <property type="molecule type" value="Genomic_DNA"/>
</dbReference>
<reference evidence="4" key="1">
    <citation type="journal article" date="2013" name="Genome Announc.">
        <title>Whole-Genome Sequencing of Lactobacillus shenzhenensis Strain LY-73T.</title>
        <authorList>
            <person name="Lin Z."/>
            <person name="Liu Z."/>
            <person name="Yang R."/>
            <person name="Zou Y."/>
            <person name="Wan D."/>
            <person name="Chen J."/>
            <person name="Guo M."/>
            <person name="Zhao J."/>
            <person name="Fang C."/>
            <person name="Yang R."/>
            <person name="Liu F."/>
        </authorList>
    </citation>
    <scope>NUCLEOTIDE SEQUENCE [LARGE SCALE GENOMIC DNA]</scope>
    <source>
        <strain evidence="4">LY-73</strain>
    </source>
</reference>
<dbReference type="SMART" id="SM00644">
    <property type="entry name" value="Ami_2"/>
    <property type="match status" value="1"/>
</dbReference>
<evidence type="ECO:0000256" key="1">
    <source>
        <dbReference type="SAM" id="SignalP"/>
    </source>
</evidence>
<name>U4TWT7_9LACO</name>
<dbReference type="GO" id="GO:0008745">
    <property type="term" value="F:N-acetylmuramoyl-L-alanine amidase activity"/>
    <property type="evidence" value="ECO:0007669"/>
    <property type="project" value="InterPro"/>
</dbReference>
<dbReference type="CDD" id="cd06583">
    <property type="entry name" value="PGRP"/>
    <property type="match status" value="1"/>
</dbReference>
<dbReference type="InterPro" id="IPR002502">
    <property type="entry name" value="Amidase_domain"/>
</dbReference>
<feature type="chain" id="PRO_5004656107" evidence="1">
    <location>
        <begin position="26"/>
        <end position="391"/>
    </location>
</feature>
<dbReference type="Gene3D" id="3.40.80.10">
    <property type="entry name" value="Peptidoglycan recognition protein-like"/>
    <property type="match status" value="1"/>
</dbReference>
<feature type="signal peptide" evidence="1">
    <location>
        <begin position="1"/>
        <end position="25"/>
    </location>
</feature>
<feature type="domain" description="N-acetylmuramoyl-L-alanine amidase" evidence="2">
    <location>
        <begin position="63"/>
        <end position="205"/>
    </location>
</feature>
<dbReference type="HOGENOM" id="CLU_705549_0_0_9"/>
<dbReference type="STRING" id="1231336.L248_1385"/>
<evidence type="ECO:0000259" key="2">
    <source>
        <dbReference type="SMART" id="SM00644"/>
    </source>
</evidence>
<dbReference type="eggNOG" id="COG5632">
    <property type="taxonomic scope" value="Bacteria"/>
</dbReference>
<dbReference type="SUPFAM" id="SSF55846">
    <property type="entry name" value="N-acetylmuramoyl-L-alanine amidase-like"/>
    <property type="match status" value="1"/>
</dbReference>
<protein>
    <submittedName>
        <fullName evidence="3">Atl</fullName>
    </submittedName>
</protein>
<evidence type="ECO:0000313" key="4">
    <source>
        <dbReference type="Proteomes" id="UP000030647"/>
    </source>
</evidence>
<dbReference type="InterPro" id="IPR038200">
    <property type="entry name" value="GW_dom_sf"/>
</dbReference>
<keyword evidence="1" id="KW-0732">Signal</keyword>
<evidence type="ECO:0000313" key="3">
    <source>
        <dbReference type="EMBL" id="ERL66293.1"/>
    </source>
</evidence>
<dbReference type="Pfam" id="PF01510">
    <property type="entry name" value="Amidase_2"/>
    <property type="match status" value="1"/>
</dbReference>
<accession>U4TWT7</accession>
<dbReference type="InterPro" id="IPR036505">
    <property type="entry name" value="Amidase/PGRP_sf"/>
</dbReference>
<dbReference type="RefSeq" id="WP_022528670.1">
    <property type="nucleotide sequence ID" value="NZ_KI271583.1"/>
</dbReference>
<keyword evidence="4" id="KW-1185">Reference proteome</keyword>
<proteinExistence type="predicted"/>
<dbReference type="Proteomes" id="UP000030647">
    <property type="component" value="Unassembled WGS sequence"/>
</dbReference>
<dbReference type="GO" id="GO:0009253">
    <property type="term" value="P:peptidoglycan catabolic process"/>
    <property type="evidence" value="ECO:0007669"/>
    <property type="project" value="InterPro"/>
</dbReference>
<sequence>MKKRYLIASLVCAGMLATAALPSLARQYSYTSSAIIQDVAVDNNYINAQHFANPPIITKATTFTHMNGYRNGVGKPEGVVIHETSDPDMTLDEEVTRMQTQWQKRQAYVHAFVNHEEVVNIHPTDYAVWGAGYYANQRFIQIELVEEHTAVDFAHSVNNDAYYVATLLKHYNLPADLADNDGQGTIWSHNAVSQYLGDTNHTDPEAYFASWHYSMDQFAALVQQKLAAMNGTSNDQVAEKTAMNDNGTITGSATKYYLTDSGFTAAGSTSALAGQRYRITSKATTTSGNTMYLAANAAGAGLFWIPANGVTLGGSTPDNNGGPTAFRGVGRINYVPHYGIAVWRNEGSRIAGKYLPHGSSWQLFGKKTVNGVTWYNVGGDQWISGQYVVLQ</sequence>
<dbReference type="Gene3D" id="2.30.30.170">
    <property type="match status" value="1"/>
</dbReference>
<dbReference type="OrthoDB" id="9816557at2"/>